<proteinExistence type="predicted"/>
<evidence type="ECO:0000259" key="3">
    <source>
        <dbReference type="PROSITE" id="PS50887"/>
    </source>
</evidence>
<accession>A0A1I0BEV6</accession>
<dbReference type="PROSITE" id="PS50887">
    <property type="entry name" value="GGDEF"/>
    <property type="match status" value="1"/>
</dbReference>
<keyword evidence="5" id="KW-1185">Reference proteome</keyword>
<name>A0A1I0BEV6_9FIRM</name>
<dbReference type="SUPFAM" id="SSF55073">
    <property type="entry name" value="Nucleotide cyclase"/>
    <property type="match status" value="1"/>
</dbReference>
<dbReference type="InterPro" id="IPR001638">
    <property type="entry name" value="Solute-binding_3/MltF_N"/>
</dbReference>
<feature type="transmembrane region" description="Helical" evidence="2">
    <location>
        <begin position="521"/>
        <end position="544"/>
    </location>
</feature>
<dbReference type="SMART" id="SM00267">
    <property type="entry name" value="GGDEF"/>
    <property type="match status" value="1"/>
</dbReference>
<sequence>MKRGKCCGDKNTVGSIRAMLMMLWMLLMVCVFSSVNSISLKASEEQRKIVTVGFTESTNFLERKENDEMSGLAYDYLQKISYYTDWEYRYVYGEWNEITEKFYNGEIDVLPGLSKTPEREEKALFSDYPMGTENYYIYVRADDPLAPTREGSLRCVTIGVNENTIQQGMLERWNKEGGFAADIRYYPGNRSRMAAFDANETVATVSTDFSVKPEMNMVPIALVGGSDYYLAVAKKRKDLLDDLNRAQGAITSIEPGFTKELLEKYYKGSAVSRLLSREEDTLVKRNPRIRIGYFDNYMPFSGTDKNGKTQGILTDLVDQMLKQLRLEKRVSPIYRAYGSTQEMIAALKRDEIDVAFPIENNMAQAEKDGVFLSSELVKTSMFLVFDGTYDESVKNRIAVIRGNRFQENYVRRNFPEAEIVFCDDIYSGFDMVKSGAADSIAINELRKDALMSSFRYRDMQSVPLPEGRNICMAVKRGETLLLSLIERGITGLPDNYAVTSTYKYIGKNGEFSLEEFIYANIYGTFAVALLLAGVLIGGMVYIVISRKKRRDLDRMAHIDNTTGIKNRRSFDEAVVQIGNEPVSGDFVFLSADLNELKQVNDTMGHEAGDELIIAAAHCLNSIMEPYGGVFRVGGDEFAAIGYIPREARQAVFDRIRENCESWIGSCGQKLSISVGYVAAEEIPDPTLKDLRVEAERRMYEAKTKYYRETGHDRRGARSGLNK</sequence>
<dbReference type="SMART" id="SM00062">
    <property type="entry name" value="PBPb"/>
    <property type="match status" value="2"/>
</dbReference>
<dbReference type="Gene3D" id="3.40.190.10">
    <property type="entry name" value="Periplasmic binding protein-like II"/>
    <property type="match status" value="4"/>
</dbReference>
<dbReference type="Gene3D" id="3.30.70.270">
    <property type="match status" value="1"/>
</dbReference>
<feature type="domain" description="GGDEF" evidence="3">
    <location>
        <begin position="584"/>
        <end position="719"/>
    </location>
</feature>
<evidence type="ECO:0000313" key="4">
    <source>
        <dbReference type="EMBL" id="SET04733.1"/>
    </source>
</evidence>
<dbReference type="STRING" id="1526.SAMN02910262_00367"/>
<keyword evidence="2" id="KW-1133">Transmembrane helix</keyword>
<reference evidence="4 5" key="1">
    <citation type="submission" date="2016-10" db="EMBL/GenBank/DDBJ databases">
        <authorList>
            <person name="de Groot N.N."/>
        </authorList>
    </citation>
    <scope>NUCLEOTIDE SEQUENCE [LARGE SCALE GENOMIC DNA]</scope>
    <source>
        <strain evidence="4 5">KH1P1</strain>
    </source>
</reference>
<protein>
    <submittedName>
        <fullName evidence="4">Diguanylate cyclase (GGDEF) domain-containing protein</fullName>
    </submittedName>
</protein>
<evidence type="ECO:0000256" key="1">
    <source>
        <dbReference type="ARBA" id="ARBA00022729"/>
    </source>
</evidence>
<keyword evidence="2" id="KW-0472">Membrane</keyword>
<dbReference type="Pfam" id="PF00990">
    <property type="entry name" value="GGDEF"/>
    <property type="match status" value="1"/>
</dbReference>
<organism evidence="4 5">
    <name type="scientific">[Clostridium] aminophilum</name>
    <dbReference type="NCBI Taxonomy" id="1526"/>
    <lineage>
        <taxon>Bacteria</taxon>
        <taxon>Bacillati</taxon>
        <taxon>Bacillota</taxon>
        <taxon>Clostridia</taxon>
        <taxon>Lachnospirales</taxon>
        <taxon>Lachnospiraceae</taxon>
    </lineage>
</organism>
<dbReference type="Proteomes" id="UP000199820">
    <property type="component" value="Unassembled WGS sequence"/>
</dbReference>
<dbReference type="CDD" id="cd01949">
    <property type="entry name" value="GGDEF"/>
    <property type="match status" value="1"/>
</dbReference>
<dbReference type="Pfam" id="PF00497">
    <property type="entry name" value="SBP_bac_3"/>
    <property type="match status" value="2"/>
</dbReference>
<dbReference type="EMBL" id="FOIL01000004">
    <property type="protein sequence ID" value="SET04733.1"/>
    <property type="molecule type" value="Genomic_DNA"/>
</dbReference>
<dbReference type="InterPro" id="IPR043128">
    <property type="entry name" value="Rev_trsase/Diguanyl_cyclase"/>
</dbReference>
<keyword evidence="2" id="KW-0812">Transmembrane</keyword>
<dbReference type="NCBIfam" id="TIGR00254">
    <property type="entry name" value="GGDEF"/>
    <property type="match status" value="1"/>
</dbReference>
<dbReference type="PANTHER" id="PTHR35936">
    <property type="entry name" value="MEMBRANE-BOUND LYTIC MUREIN TRANSGLYCOSYLASE F"/>
    <property type="match status" value="1"/>
</dbReference>
<dbReference type="AlphaFoldDB" id="A0A1I0BEV6"/>
<dbReference type="InterPro" id="IPR029787">
    <property type="entry name" value="Nucleotide_cyclase"/>
</dbReference>
<keyword evidence="1" id="KW-0732">Signal</keyword>
<evidence type="ECO:0000256" key="2">
    <source>
        <dbReference type="SAM" id="Phobius"/>
    </source>
</evidence>
<gene>
    <name evidence="4" type="ORF">SAMN04487771_10043</name>
</gene>
<dbReference type="PANTHER" id="PTHR35936:SF19">
    <property type="entry name" value="AMINO-ACID-BINDING PROTEIN YXEM-RELATED"/>
    <property type="match status" value="1"/>
</dbReference>
<dbReference type="SUPFAM" id="SSF53850">
    <property type="entry name" value="Periplasmic binding protein-like II"/>
    <property type="match status" value="2"/>
</dbReference>
<dbReference type="InterPro" id="IPR000160">
    <property type="entry name" value="GGDEF_dom"/>
</dbReference>
<evidence type="ECO:0000313" key="5">
    <source>
        <dbReference type="Proteomes" id="UP000199820"/>
    </source>
</evidence>